<comment type="caution">
    <text evidence="1">The sequence shown here is derived from an EMBL/GenBank/DDBJ whole genome shotgun (WGS) entry which is preliminary data.</text>
</comment>
<evidence type="ECO:0000313" key="2">
    <source>
        <dbReference type="Proteomes" id="UP000708208"/>
    </source>
</evidence>
<proteinExistence type="predicted"/>
<organism evidence="1 2">
    <name type="scientific">Allacma fusca</name>
    <dbReference type="NCBI Taxonomy" id="39272"/>
    <lineage>
        <taxon>Eukaryota</taxon>
        <taxon>Metazoa</taxon>
        <taxon>Ecdysozoa</taxon>
        <taxon>Arthropoda</taxon>
        <taxon>Hexapoda</taxon>
        <taxon>Collembola</taxon>
        <taxon>Symphypleona</taxon>
        <taxon>Sminthuridae</taxon>
        <taxon>Allacma</taxon>
    </lineage>
</organism>
<reference evidence="1" key="1">
    <citation type="submission" date="2021-06" db="EMBL/GenBank/DDBJ databases">
        <authorList>
            <person name="Hodson N. C."/>
            <person name="Mongue J. A."/>
            <person name="Jaron S. K."/>
        </authorList>
    </citation>
    <scope>NUCLEOTIDE SEQUENCE</scope>
</reference>
<keyword evidence="2" id="KW-1185">Reference proteome</keyword>
<dbReference type="EMBL" id="CAJVCH010571457">
    <property type="protein sequence ID" value="CAG7837564.1"/>
    <property type="molecule type" value="Genomic_DNA"/>
</dbReference>
<dbReference type="AlphaFoldDB" id="A0A8J2LRM2"/>
<name>A0A8J2LRM2_9HEXA</name>
<protein>
    <submittedName>
        <fullName evidence="1">Uncharacterized protein</fullName>
    </submittedName>
</protein>
<dbReference type="Proteomes" id="UP000708208">
    <property type="component" value="Unassembled WGS sequence"/>
</dbReference>
<sequence length="44" mass="5157">LGIKRTDRERILTDGNQIKSNLNLPELKESYSRSLHPFKTWTTV</sequence>
<gene>
    <name evidence="1" type="ORF">AFUS01_LOCUS46657</name>
</gene>
<accession>A0A8J2LRM2</accession>
<evidence type="ECO:0000313" key="1">
    <source>
        <dbReference type="EMBL" id="CAG7837564.1"/>
    </source>
</evidence>
<feature type="non-terminal residue" evidence="1">
    <location>
        <position position="1"/>
    </location>
</feature>